<accession>A0ABW6SR57</accession>
<evidence type="ECO:0000256" key="3">
    <source>
        <dbReference type="ARBA" id="ARBA00022801"/>
    </source>
</evidence>
<dbReference type="InterPro" id="IPR051794">
    <property type="entry name" value="PG_Endopeptidase_C40"/>
</dbReference>
<dbReference type="RefSeq" id="WP_387412420.1">
    <property type="nucleotide sequence ID" value="NZ_JBIASD010000010.1"/>
</dbReference>
<comment type="similarity">
    <text evidence="1">Belongs to the peptidase C40 family.</text>
</comment>
<organism evidence="7 8">
    <name type="scientific">Microtetraspora malaysiensis</name>
    <dbReference type="NCBI Taxonomy" id="161358"/>
    <lineage>
        <taxon>Bacteria</taxon>
        <taxon>Bacillati</taxon>
        <taxon>Actinomycetota</taxon>
        <taxon>Actinomycetes</taxon>
        <taxon>Streptosporangiales</taxon>
        <taxon>Streptosporangiaceae</taxon>
        <taxon>Microtetraspora</taxon>
    </lineage>
</organism>
<protein>
    <submittedName>
        <fullName evidence="7">C40 family peptidase</fullName>
    </submittedName>
</protein>
<reference evidence="7 8" key="1">
    <citation type="submission" date="2024-10" db="EMBL/GenBank/DDBJ databases">
        <title>The Natural Products Discovery Center: Release of the First 8490 Sequenced Strains for Exploring Actinobacteria Biosynthetic Diversity.</title>
        <authorList>
            <person name="Kalkreuter E."/>
            <person name="Kautsar S.A."/>
            <person name="Yang D."/>
            <person name="Bader C.D."/>
            <person name="Teijaro C.N."/>
            <person name="Fluegel L."/>
            <person name="Davis C.M."/>
            <person name="Simpson J.R."/>
            <person name="Lauterbach L."/>
            <person name="Steele A.D."/>
            <person name="Gui C."/>
            <person name="Meng S."/>
            <person name="Li G."/>
            <person name="Viehrig K."/>
            <person name="Ye F."/>
            <person name="Su P."/>
            <person name="Kiefer A.F."/>
            <person name="Nichols A."/>
            <person name="Cepeda A.J."/>
            <person name="Yan W."/>
            <person name="Fan B."/>
            <person name="Jiang Y."/>
            <person name="Adhikari A."/>
            <person name="Zheng C.-J."/>
            <person name="Schuster L."/>
            <person name="Cowan T.M."/>
            <person name="Smanski M.J."/>
            <person name="Chevrette M.G."/>
            <person name="De Carvalho L.P.S."/>
            <person name="Shen B."/>
        </authorList>
    </citation>
    <scope>NUCLEOTIDE SEQUENCE [LARGE SCALE GENOMIC DNA]</scope>
    <source>
        <strain evidence="7 8">NPDC002173</strain>
    </source>
</reference>
<dbReference type="InterPro" id="IPR000064">
    <property type="entry name" value="NLP_P60_dom"/>
</dbReference>
<keyword evidence="5" id="KW-0472">Membrane</keyword>
<evidence type="ECO:0000259" key="6">
    <source>
        <dbReference type="PROSITE" id="PS51935"/>
    </source>
</evidence>
<evidence type="ECO:0000313" key="8">
    <source>
        <dbReference type="Proteomes" id="UP001602013"/>
    </source>
</evidence>
<gene>
    <name evidence="7" type="ORF">ACFYXI_17850</name>
</gene>
<evidence type="ECO:0000313" key="7">
    <source>
        <dbReference type="EMBL" id="MFF3667464.1"/>
    </source>
</evidence>
<keyword evidence="3" id="KW-0378">Hydrolase</keyword>
<keyword evidence="5" id="KW-1133">Transmembrane helix</keyword>
<dbReference type="SUPFAM" id="SSF54001">
    <property type="entry name" value="Cysteine proteinases"/>
    <property type="match status" value="1"/>
</dbReference>
<evidence type="ECO:0000256" key="2">
    <source>
        <dbReference type="ARBA" id="ARBA00022670"/>
    </source>
</evidence>
<proteinExistence type="inferred from homology"/>
<dbReference type="PANTHER" id="PTHR47359">
    <property type="entry name" value="PEPTIDOGLYCAN DL-ENDOPEPTIDASE CWLO"/>
    <property type="match status" value="1"/>
</dbReference>
<sequence length="292" mass="29615">MPLIAESGLATALAAGGTFVSGIVLIASVVGGATYAAKSASTGIISMVCGYVGASVATEPGPTPGTASDAKRIEPGLSPAIQAEIRGGIETAAALGVPRTAIIDDIAAALANEMPEADPARIRKQAEQAVTSVAAELCTEPALDGLPTDAVARAGRGVVAVQAALAMRGVPYSWGGGGPNGPGYGIGRGARTKGFDCSGLTEYAWARAGVRIGTTTYEQWRAGVRVPRSQIQPGDLIFYETDPSIPGPDHVGIAIDATRMVHAPFTGSTVRIDTWAGAPSRERALVGIIRPT</sequence>
<dbReference type="PROSITE" id="PS51935">
    <property type="entry name" value="NLPC_P60"/>
    <property type="match status" value="1"/>
</dbReference>
<dbReference type="InterPro" id="IPR038765">
    <property type="entry name" value="Papain-like_cys_pep_sf"/>
</dbReference>
<feature type="domain" description="NlpC/P60" evidence="6">
    <location>
        <begin position="152"/>
        <end position="292"/>
    </location>
</feature>
<evidence type="ECO:0000256" key="5">
    <source>
        <dbReference type="SAM" id="Phobius"/>
    </source>
</evidence>
<dbReference type="Proteomes" id="UP001602013">
    <property type="component" value="Unassembled WGS sequence"/>
</dbReference>
<comment type="caution">
    <text evidence="7">The sequence shown here is derived from an EMBL/GenBank/DDBJ whole genome shotgun (WGS) entry which is preliminary data.</text>
</comment>
<dbReference type="Gene3D" id="3.90.1720.10">
    <property type="entry name" value="endopeptidase domain like (from Nostoc punctiforme)"/>
    <property type="match status" value="1"/>
</dbReference>
<dbReference type="PANTHER" id="PTHR47359:SF3">
    <property type="entry name" value="NLP_P60 DOMAIN-CONTAINING PROTEIN-RELATED"/>
    <property type="match status" value="1"/>
</dbReference>
<dbReference type="EMBL" id="JBIASD010000010">
    <property type="protein sequence ID" value="MFF3667464.1"/>
    <property type="molecule type" value="Genomic_DNA"/>
</dbReference>
<keyword evidence="5" id="KW-0812">Transmembrane</keyword>
<keyword evidence="8" id="KW-1185">Reference proteome</keyword>
<evidence type="ECO:0000256" key="1">
    <source>
        <dbReference type="ARBA" id="ARBA00007074"/>
    </source>
</evidence>
<feature type="transmembrane region" description="Helical" evidence="5">
    <location>
        <begin position="12"/>
        <end position="37"/>
    </location>
</feature>
<evidence type="ECO:0000256" key="4">
    <source>
        <dbReference type="ARBA" id="ARBA00022807"/>
    </source>
</evidence>
<dbReference type="Pfam" id="PF00877">
    <property type="entry name" value="NLPC_P60"/>
    <property type="match status" value="1"/>
</dbReference>
<keyword evidence="4" id="KW-0788">Thiol protease</keyword>
<keyword evidence="2" id="KW-0645">Protease</keyword>
<name>A0ABW6SR57_9ACTN</name>